<reference evidence="5 6" key="1">
    <citation type="submission" date="2018-10" db="EMBL/GenBank/DDBJ databases">
        <title>Draft genome of Mycobacterium hodleri strain B.</title>
        <authorList>
            <person name="Amande T.J."/>
            <person name="Mcgenity T.J."/>
        </authorList>
    </citation>
    <scope>NUCLEOTIDE SEQUENCE [LARGE SCALE GENOMIC DNA]</scope>
    <source>
        <strain evidence="5 6">B</strain>
    </source>
</reference>
<dbReference type="GO" id="GO:0016787">
    <property type="term" value="F:hydrolase activity"/>
    <property type="evidence" value="ECO:0007669"/>
    <property type="project" value="UniProtKB-KW"/>
</dbReference>
<feature type="domain" description="Carboxylesterase type B" evidence="4">
    <location>
        <begin position="4"/>
        <end position="460"/>
    </location>
</feature>
<protein>
    <recommendedName>
        <fullName evidence="3">Carboxylic ester hydrolase</fullName>
        <ecNumber evidence="3">3.1.1.-</ecNumber>
    </recommendedName>
</protein>
<dbReference type="InterPro" id="IPR002018">
    <property type="entry name" value="CarbesteraseB"/>
</dbReference>
<dbReference type="SUPFAM" id="SSF53474">
    <property type="entry name" value="alpha/beta-Hydrolases"/>
    <property type="match status" value="1"/>
</dbReference>
<evidence type="ECO:0000256" key="3">
    <source>
        <dbReference type="RuleBase" id="RU361235"/>
    </source>
</evidence>
<evidence type="ECO:0000259" key="4">
    <source>
        <dbReference type="Pfam" id="PF00135"/>
    </source>
</evidence>
<gene>
    <name evidence="5" type="ORF">D8S82_17425</name>
</gene>
<dbReference type="PROSITE" id="PS00122">
    <property type="entry name" value="CARBOXYLESTERASE_B_1"/>
    <property type="match status" value="1"/>
</dbReference>
<comment type="similarity">
    <text evidence="1 3">Belongs to the type-B carboxylesterase/lipase family.</text>
</comment>
<dbReference type="RefSeq" id="WP_142553279.1">
    <property type="nucleotide sequence ID" value="NZ_VIFX01000021.1"/>
</dbReference>
<keyword evidence="2 3" id="KW-0378">Hydrolase</keyword>
<keyword evidence="6" id="KW-1185">Reference proteome</keyword>
<dbReference type="InterPro" id="IPR050309">
    <property type="entry name" value="Type-B_Carboxylest/Lipase"/>
</dbReference>
<evidence type="ECO:0000256" key="1">
    <source>
        <dbReference type="ARBA" id="ARBA00005964"/>
    </source>
</evidence>
<dbReference type="EMBL" id="VIFX01000021">
    <property type="protein sequence ID" value="TQR85408.1"/>
    <property type="molecule type" value="Genomic_DNA"/>
</dbReference>
<evidence type="ECO:0000313" key="6">
    <source>
        <dbReference type="Proteomes" id="UP000315759"/>
    </source>
</evidence>
<dbReference type="InterPro" id="IPR019826">
    <property type="entry name" value="Carboxylesterase_B_AS"/>
</dbReference>
<dbReference type="AlphaFoldDB" id="A0A544VZK0"/>
<dbReference type="Pfam" id="PF00135">
    <property type="entry name" value="COesterase"/>
    <property type="match status" value="1"/>
</dbReference>
<comment type="caution">
    <text evidence="5">The sequence shown here is derived from an EMBL/GenBank/DDBJ whole genome shotgun (WGS) entry which is preliminary data.</text>
</comment>
<proteinExistence type="inferred from homology"/>
<dbReference type="PANTHER" id="PTHR11559">
    <property type="entry name" value="CARBOXYLESTERASE"/>
    <property type="match status" value="1"/>
</dbReference>
<name>A0A544VZK0_9MYCO</name>
<organism evidence="5 6">
    <name type="scientific">Mycolicibacterium hodleri</name>
    <dbReference type="NCBI Taxonomy" id="49897"/>
    <lineage>
        <taxon>Bacteria</taxon>
        <taxon>Bacillati</taxon>
        <taxon>Actinomycetota</taxon>
        <taxon>Actinomycetes</taxon>
        <taxon>Mycobacteriales</taxon>
        <taxon>Mycobacteriaceae</taxon>
        <taxon>Mycolicibacterium</taxon>
    </lineage>
</organism>
<accession>A0A544VZK0</accession>
<sequence length="471" mass="49089">MAELVVSTASGPVRGTTTAAGVVFLGVPYAAPPTGAARFDGPTPHPGWTEVRDATRPGPAAPQKARTGFGALNMAPYFGTLRTGEPDYLRVNVWAQRDATRRPVMVFVHGGGFVSGSTRSPLYDGVAFARDGVVLVTVTYRLGVVGFLDVPGAPPNRGLLDVQAALHWVQTNIAAFGGDPDNVTLFGQSAGATLVGALLATPGAGKLVQRAIMQSGNGTGAFDPEQADLVTRRAGVVLGAAPTSGALDSLSDDALVDLGAQLAGTDLRTTRRFDPLVGLSPFSVVLERQPADAVAAGVGAQIPLLIGTNAEEGNLYLAPQGELDGSTESDVRELAARSHAKPDAVVADLRTRHPQWTWGQMRSELLGDALFGAGTRRLVDAHASRSAAPLHEYQFAWRSGALGGRLGAAHTVELPFVFDCLAEPTLRGPDGLLGPQAPPQSLATEMHRAWVRYATTGDPGWAHGSRHTFGG</sequence>
<dbReference type="InterPro" id="IPR029058">
    <property type="entry name" value="AB_hydrolase_fold"/>
</dbReference>
<dbReference type="EC" id="3.1.1.-" evidence="3"/>
<evidence type="ECO:0000313" key="5">
    <source>
        <dbReference type="EMBL" id="TQR85408.1"/>
    </source>
</evidence>
<evidence type="ECO:0000256" key="2">
    <source>
        <dbReference type="ARBA" id="ARBA00022801"/>
    </source>
</evidence>
<dbReference type="Gene3D" id="3.40.50.1820">
    <property type="entry name" value="alpha/beta hydrolase"/>
    <property type="match status" value="1"/>
</dbReference>
<dbReference type="Proteomes" id="UP000315759">
    <property type="component" value="Unassembled WGS sequence"/>
</dbReference>